<dbReference type="GO" id="GO:0008320">
    <property type="term" value="F:protein transmembrane transporter activity"/>
    <property type="evidence" value="ECO:0007669"/>
    <property type="project" value="TreeGrafter"/>
</dbReference>
<proteinExistence type="predicted"/>
<comment type="caution">
    <text evidence="6">The sequence shown here is derived from an EMBL/GenBank/DDBJ whole genome shotgun (WGS) entry which is preliminary data.</text>
</comment>
<dbReference type="Pfam" id="PF08479">
    <property type="entry name" value="POTRA_2"/>
    <property type="match status" value="1"/>
</dbReference>
<feature type="domain" description="Haemolysin activator HlyB C-terminal" evidence="4">
    <location>
        <begin position="326"/>
        <end position="532"/>
    </location>
</feature>
<evidence type="ECO:0000259" key="4">
    <source>
        <dbReference type="Pfam" id="PF03865"/>
    </source>
</evidence>
<dbReference type="Proteomes" id="UP000216991">
    <property type="component" value="Unassembled WGS sequence"/>
</dbReference>
<dbReference type="InterPro" id="IPR051544">
    <property type="entry name" value="TPS_OM_transporter"/>
</dbReference>
<protein>
    <recommendedName>
        <fullName evidence="8">ShlB/FhaC/HecB family hemolysin secretion/activation protein</fullName>
    </recommendedName>
</protein>
<dbReference type="InterPro" id="IPR013686">
    <property type="entry name" value="Polypept-transport_assoc_ShlB"/>
</dbReference>
<gene>
    <name evidence="6" type="ORF">CHU93_16000</name>
</gene>
<name>A0A255Y555_9SPHN</name>
<evidence type="ECO:0000259" key="5">
    <source>
        <dbReference type="Pfam" id="PF08479"/>
    </source>
</evidence>
<keyword evidence="3" id="KW-0998">Cell outer membrane</keyword>
<dbReference type="PANTHER" id="PTHR34597">
    <property type="entry name" value="SLR1661 PROTEIN"/>
    <property type="match status" value="1"/>
</dbReference>
<accession>A0A255Y555</accession>
<evidence type="ECO:0000256" key="1">
    <source>
        <dbReference type="ARBA" id="ARBA00022452"/>
    </source>
</evidence>
<evidence type="ECO:0008006" key="8">
    <source>
        <dbReference type="Google" id="ProtNLM"/>
    </source>
</evidence>
<dbReference type="OrthoDB" id="7486497at2"/>
<sequence length="595" mass="63653">MKQRRVQGAGLGLWRTVFLMASTLWAVSPTLAQVGLTGAPTREEIDPSRRPQLNQPSRLIVDGDIERSPCALADPAYASINVTLTQAQFSNLGPVPAAALERYWKPLVGKPLPISVLCEIRDAVATDLRRRGYVAAVQVPAQRIEGGVVRFEVLYARLTAVRVRGDVGRIEAQIARYLNKLVTGEVFNRVAAERYLLLARDLPGMDVRLQLKPAGGAPGEMVGEVSVRRRAVEADLVVSNLAPSQTGPFGGQVRLQLNGLTGLGDHSFVSYYATPDFSEQHVLQAGHDFAIGGEGLRLGGRVTHAWTSPDLGAAVPPVEARVFFANLELSYPLKRSQAATLTGRGGLDLVNQRVSFNAAPLSRDQLRVAYLRLDGEWQDLRGRGPGGTSGWRLGANLEVRQGIDMLGATLDCSRDVRLCGRAGVVPPSLITGSPTATVVRFGGLAELRMGKALTAVVQPRAQLASGGVYGFERFALGNYTVGRGYEPGVLTGDDGAAVSLELRHDAITLSEDWKLAVQPYVFADAGWAWSRGVGPALANPVSLVSAGGGGRFILSDRARLDLGGAVALKDAGPVRAGDVRLLLTFTTRLLPWRNS</sequence>
<dbReference type="GO" id="GO:0046819">
    <property type="term" value="P:protein secretion by the type V secretion system"/>
    <property type="evidence" value="ECO:0007669"/>
    <property type="project" value="TreeGrafter"/>
</dbReference>
<keyword evidence="7" id="KW-1185">Reference proteome</keyword>
<dbReference type="InterPro" id="IPR005565">
    <property type="entry name" value="Hemolysn_activator_HlyB_C"/>
</dbReference>
<organism evidence="6 7">
    <name type="scientific">Sandarakinorhabdus cyanobacteriorum</name>
    <dbReference type="NCBI Taxonomy" id="1981098"/>
    <lineage>
        <taxon>Bacteria</taxon>
        <taxon>Pseudomonadati</taxon>
        <taxon>Pseudomonadota</taxon>
        <taxon>Alphaproteobacteria</taxon>
        <taxon>Sphingomonadales</taxon>
        <taxon>Sphingosinicellaceae</taxon>
        <taxon>Sandarakinorhabdus</taxon>
    </lineage>
</organism>
<dbReference type="GO" id="GO:0098046">
    <property type="term" value="C:type V protein secretion system complex"/>
    <property type="evidence" value="ECO:0007669"/>
    <property type="project" value="TreeGrafter"/>
</dbReference>
<dbReference type="AlphaFoldDB" id="A0A255Y555"/>
<evidence type="ECO:0000313" key="6">
    <source>
        <dbReference type="EMBL" id="OYQ24336.1"/>
    </source>
</evidence>
<evidence type="ECO:0000313" key="7">
    <source>
        <dbReference type="Proteomes" id="UP000216991"/>
    </source>
</evidence>
<keyword evidence="1" id="KW-1134">Transmembrane beta strand</keyword>
<dbReference type="Gene3D" id="2.40.160.50">
    <property type="entry name" value="membrane protein fhac: a member of the omp85/tpsb transporter family"/>
    <property type="match status" value="1"/>
</dbReference>
<keyword evidence="2" id="KW-0812">Transmembrane</keyword>
<dbReference type="PANTHER" id="PTHR34597:SF6">
    <property type="entry name" value="BLR6126 PROTEIN"/>
    <property type="match status" value="1"/>
</dbReference>
<evidence type="ECO:0000256" key="3">
    <source>
        <dbReference type="ARBA" id="ARBA00023237"/>
    </source>
</evidence>
<dbReference type="Gene3D" id="3.10.20.310">
    <property type="entry name" value="membrane protein fhac"/>
    <property type="match status" value="1"/>
</dbReference>
<evidence type="ECO:0000256" key="2">
    <source>
        <dbReference type="ARBA" id="ARBA00022692"/>
    </source>
</evidence>
<dbReference type="EMBL" id="NOXT01000125">
    <property type="protein sequence ID" value="OYQ24336.1"/>
    <property type="molecule type" value="Genomic_DNA"/>
</dbReference>
<reference evidence="6 7" key="1">
    <citation type="submission" date="2017-07" db="EMBL/GenBank/DDBJ databases">
        <title>Sandarakinorhabdus cyanobacteriorum sp. nov., a novel bacterium isolated from cyanobacterial aggregates in a eutrophic lake.</title>
        <authorList>
            <person name="Cai H."/>
        </authorList>
    </citation>
    <scope>NUCLEOTIDE SEQUENCE [LARGE SCALE GENOMIC DNA]</scope>
    <source>
        <strain evidence="6 7">TH057</strain>
    </source>
</reference>
<feature type="domain" description="Polypeptide-transport-associated ShlB-type" evidence="5">
    <location>
        <begin position="83"/>
        <end position="154"/>
    </location>
</feature>
<keyword evidence="1" id="KW-0472">Membrane</keyword>
<dbReference type="Pfam" id="PF03865">
    <property type="entry name" value="ShlB"/>
    <property type="match status" value="1"/>
</dbReference>